<organism evidence="3 4">
    <name type="scientific">Phytophthora citrophthora</name>
    <dbReference type="NCBI Taxonomy" id="4793"/>
    <lineage>
        <taxon>Eukaryota</taxon>
        <taxon>Sar</taxon>
        <taxon>Stramenopiles</taxon>
        <taxon>Oomycota</taxon>
        <taxon>Peronosporomycetes</taxon>
        <taxon>Peronosporales</taxon>
        <taxon>Peronosporaceae</taxon>
        <taxon>Phytophthora</taxon>
    </lineage>
</organism>
<reference evidence="3" key="1">
    <citation type="submission" date="2023-08" db="EMBL/GenBank/DDBJ databases">
        <title>Reference Genome Resource for the Citrus Pathogen Phytophthora citrophthora.</title>
        <authorList>
            <person name="Moller H."/>
            <person name="Coetzee B."/>
            <person name="Rose L.J."/>
            <person name="Van Niekerk J.M."/>
        </authorList>
    </citation>
    <scope>NUCLEOTIDE SEQUENCE</scope>
    <source>
        <strain evidence="3">STE-U-9442</strain>
    </source>
</reference>
<dbReference type="InterPro" id="IPR052579">
    <property type="entry name" value="Zinc_finger_SWIM"/>
</dbReference>
<keyword evidence="4" id="KW-1185">Reference proteome</keyword>
<dbReference type="PANTHER" id="PTHR31569">
    <property type="entry name" value="SWIM-TYPE DOMAIN-CONTAINING PROTEIN"/>
    <property type="match status" value="1"/>
</dbReference>
<proteinExistence type="predicted"/>
<protein>
    <submittedName>
        <fullName evidence="3">Zinc finger SWIM domain-containing protein 3</fullName>
    </submittedName>
</protein>
<dbReference type="InterPro" id="IPR048324">
    <property type="entry name" value="ZSWIM1-3_RNaseH-like"/>
</dbReference>
<evidence type="ECO:0000256" key="1">
    <source>
        <dbReference type="PROSITE-ProRule" id="PRU00325"/>
    </source>
</evidence>
<name>A0AAD9LNX0_9STRA</name>
<feature type="domain" description="SWIM-type" evidence="2">
    <location>
        <begin position="562"/>
        <end position="594"/>
    </location>
</feature>
<keyword evidence="1" id="KW-0479">Metal-binding</keyword>
<keyword evidence="1" id="KW-0862">Zinc</keyword>
<dbReference type="InterPro" id="IPR007527">
    <property type="entry name" value="Znf_SWIM"/>
</dbReference>
<dbReference type="AlphaFoldDB" id="A0AAD9LNX0"/>
<dbReference type="PROSITE" id="PS50966">
    <property type="entry name" value="ZF_SWIM"/>
    <property type="match status" value="1"/>
</dbReference>
<evidence type="ECO:0000313" key="3">
    <source>
        <dbReference type="EMBL" id="KAK1944333.1"/>
    </source>
</evidence>
<gene>
    <name evidence="3" type="ORF">P3T76_004245</name>
</gene>
<sequence length="807" mass="92023">MNPPCQNSVVCSILTETVFDNWEAFFAHFEAYCKQTFQPLRKRSKVSASSRNKTSRRKWNYDTSMGDKYQVMFVCTHGWKNRARGKGVRPIQHLRSTGCAAEVVATQKVTELQEGVFTSGIHVTRQQTTHTHPVNARIWAAYAENRKINNPEVIGMVRQFLDAGTAFRQIFKYVTNSSGKPVTFKDVRNLIQSIQSELREESVEIRAQNLLDEFVADEPGNVARICENGASLATCVVFQTAGMRKLFSLFPEVVLVDSTHKTNDLRYKLFSFMVTDAFGKGQFVQHFFVDQETDANMSLAVEAFQENNPEWTQVEVIMVDNDLTEIGVLEKMFPKARVLLRRFHVLNELLLRVRQMAYAKSASRYEKTRNDLFRLLNDEYKKKCSHLVSMETTEGNGTHPFSCTAGWVEYMRSDIPHLGNHTNNRIESGWSKMKPDINVNTPLDQCIEVVQGEGFRATNKCMLGSFCAYKEFVNNFELMVLYQAIGKTIHAEYDVEMNAVLKASSPYVACLIAPGYLHATKVVVTLLEFAVLPVLMSTIVVHREERPGLYRVGDDGSGGFKYSLCTESWDCTCPFAKTMLLPCVHAIYFRKMMQVKPWIPLEKIHPRWRTSYDIIAEMATPPITNLQMKRVELKPQVLNETQKWSRFKALQTKVTDIAIANGTKQFEEIYSAMESFYKILERSSVPRVVSPSLDGKHGGEYHETGCVKQRLQMTQPTDTGSNARSPERAIGTSLPSICIKTANSSGFKFNHKVKISGRPKSTKHSRTWYPKKQPPTHPLKFLDLHRKMNLAMIWMQKNKVMFPVGNM</sequence>
<dbReference type="EMBL" id="JASMQC010000006">
    <property type="protein sequence ID" value="KAK1944333.1"/>
    <property type="molecule type" value="Genomic_DNA"/>
</dbReference>
<accession>A0AAD9LNX0</accession>
<evidence type="ECO:0000259" key="2">
    <source>
        <dbReference type="PROSITE" id="PS50966"/>
    </source>
</evidence>
<dbReference type="PANTHER" id="PTHR31569:SF4">
    <property type="entry name" value="SWIM-TYPE DOMAIN-CONTAINING PROTEIN"/>
    <property type="match status" value="1"/>
</dbReference>
<comment type="caution">
    <text evidence="3">The sequence shown here is derived from an EMBL/GenBank/DDBJ whole genome shotgun (WGS) entry which is preliminary data.</text>
</comment>
<evidence type="ECO:0000313" key="4">
    <source>
        <dbReference type="Proteomes" id="UP001259832"/>
    </source>
</evidence>
<dbReference type="GO" id="GO:0008270">
    <property type="term" value="F:zinc ion binding"/>
    <property type="evidence" value="ECO:0007669"/>
    <property type="project" value="UniProtKB-KW"/>
</dbReference>
<dbReference type="Proteomes" id="UP001259832">
    <property type="component" value="Unassembled WGS sequence"/>
</dbReference>
<keyword evidence="1" id="KW-0863">Zinc-finger</keyword>
<dbReference type="Pfam" id="PF21056">
    <property type="entry name" value="ZSWIM1-3_RNaseH-like"/>
    <property type="match status" value="1"/>
</dbReference>